<evidence type="ECO:0000313" key="1">
    <source>
        <dbReference type="EMBL" id="SVA80770.1"/>
    </source>
</evidence>
<reference evidence="1" key="1">
    <citation type="submission" date="2018-05" db="EMBL/GenBank/DDBJ databases">
        <authorList>
            <person name="Lanie J.A."/>
            <person name="Ng W.-L."/>
            <person name="Kazmierczak K.M."/>
            <person name="Andrzejewski T.M."/>
            <person name="Davidsen T.M."/>
            <person name="Wayne K.J."/>
            <person name="Tettelin H."/>
            <person name="Glass J.I."/>
            <person name="Rusch D."/>
            <person name="Podicherti R."/>
            <person name="Tsui H.-C.T."/>
            <person name="Winkler M.E."/>
        </authorList>
    </citation>
    <scope>NUCLEOTIDE SEQUENCE</scope>
</reference>
<gene>
    <name evidence="1" type="ORF">METZ01_LOCUS133624</name>
</gene>
<name>A0A381YV04_9ZZZZ</name>
<proteinExistence type="predicted"/>
<protein>
    <submittedName>
        <fullName evidence="1">Uncharacterized protein</fullName>
    </submittedName>
</protein>
<accession>A0A381YV04</accession>
<dbReference type="EMBL" id="UINC01019111">
    <property type="protein sequence ID" value="SVA80770.1"/>
    <property type="molecule type" value="Genomic_DNA"/>
</dbReference>
<sequence>MKIPESVVIFGAIANSGHRLAERLVKSGCNVTGVDQ</sequence>
<feature type="non-terminal residue" evidence="1">
    <location>
        <position position="36"/>
    </location>
</feature>
<dbReference type="AlphaFoldDB" id="A0A381YV04"/>
<organism evidence="1">
    <name type="scientific">marine metagenome</name>
    <dbReference type="NCBI Taxonomy" id="408172"/>
    <lineage>
        <taxon>unclassified sequences</taxon>
        <taxon>metagenomes</taxon>
        <taxon>ecological metagenomes</taxon>
    </lineage>
</organism>